<organism evidence="1 2">
    <name type="scientific">Dactylosporangium maewongense</name>
    <dbReference type="NCBI Taxonomy" id="634393"/>
    <lineage>
        <taxon>Bacteria</taxon>
        <taxon>Bacillati</taxon>
        <taxon>Actinomycetota</taxon>
        <taxon>Actinomycetes</taxon>
        <taxon>Micromonosporales</taxon>
        <taxon>Micromonosporaceae</taxon>
        <taxon>Dactylosporangium</taxon>
    </lineage>
</organism>
<comment type="caution">
    <text evidence="1">The sequence shown here is derived from an EMBL/GenBank/DDBJ whole genome shotgun (WGS) entry which is preliminary data.</text>
</comment>
<keyword evidence="2" id="KW-1185">Reference proteome</keyword>
<reference evidence="1 2" key="1">
    <citation type="journal article" date="2019" name="Int. J. Syst. Evol. Microbiol.">
        <title>The Global Catalogue of Microorganisms (GCM) 10K type strain sequencing project: providing services to taxonomists for standard genome sequencing and annotation.</title>
        <authorList>
            <consortium name="The Broad Institute Genomics Platform"/>
            <consortium name="The Broad Institute Genome Sequencing Center for Infectious Disease"/>
            <person name="Wu L."/>
            <person name="Ma J."/>
        </authorList>
    </citation>
    <scope>NUCLEOTIDE SEQUENCE [LARGE SCALE GENOMIC DNA]</scope>
    <source>
        <strain evidence="1 2">JCM 15933</strain>
    </source>
</reference>
<proteinExistence type="predicted"/>
<sequence>MNLLGRIMFAVPNAVVFICDFNNRRPSPEWDGPEQVVAAGSVEAIQISVVHGQVGLADIRVGWGEPSAGLTAAYEGGLDLEFGQLMVTDVDDENALVIGVEPGRRTVRVFIDSAPWPSTIEILIDQP</sequence>
<dbReference type="RefSeq" id="WP_344505077.1">
    <property type="nucleotide sequence ID" value="NZ_BAAAQD010000011.1"/>
</dbReference>
<name>A0ABN2B2Q0_9ACTN</name>
<evidence type="ECO:0000313" key="2">
    <source>
        <dbReference type="Proteomes" id="UP001501470"/>
    </source>
</evidence>
<dbReference type="Proteomes" id="UP001501470">
    <property type="component" value="Unassembled WGS sequence"/>
</dbReference>
<dbReference type="EMBL" id="BAAAQD010000011">
    <property type="protein sequence ID" value="GAA1530723.1"/>
    <property type="molecule type" value="Genomic_DNA"/>
</dbReference>
<accession>A0ABN2B2Q0</accession>
<protein>
    <submittedName>
        <fullName evidence="1">Uncharacterized protein</fullName>
    </submittedName>
</protein>
<evidence type="ECO:0000313" key="1">
    <source>
        <dbReference type="EMBL" id="GAA1530723.1"/>
    </source>
</evidence>
<gene>
    <name evidence="1" type="ORF">GCM10009827_055510</name>
</gene>